<protein>
    <submittedName>
        <fullName evidence="2">Uncharacterized protein</fullName>
    </submittedName>
</protein>
<name>A3NPZ3_BURP0</name>
<evidence type="ECO:0000313" key="3">
    <source>
        <dbReference type="Proteomes" id="UP000006738"/>
    </source>
</evidence>
<feature type="region of interest" description="Disordered" evidence="1">
    <location>
        <begin position="1"/>
        <end position="55"/>
    </location>
</feature>
<dbReference type="EMBL" id="CP000572">
    <property type="protein sequence ID" value="ABN92095.1"/>
    <property type="molecule type" value="Genomic_DNA"/>
</dbReference>
<organism evidence="2 3">
    <name type="scientific">Burkholderia pseudomallei (strain 1106a)</name>
    <dbReference type="NCBI Taxonomy" id="357348"/>
    <lineage>
        <taxon>Bacteria</taxon>
        <taxon>Pseudomonadati</taxon>
        <taxon>Pseudomonadota</taxon>
        <taxon>Betaproteobacteria</taxon>
        <taxon>Burkholderiales</taxon>
        <taxon>Burkholderiaceae</taxon>
        <taxon>Burkholderia</taxon>
        <taxon>pseudomallei group</taxon>
    </lineage>
</organism>
<feature type="compositionally biased region" description="Basic residues" evidence="1">
    <location>
        <begin position="17"/>
        <end position="28"/>
    </location>
</feature>
<gene>
    <name evidence="2" type="ordered locus">BURPS1106A_0128</name>
</gene>
<accession>A3NPZ3</accession>
<reference evidence="2 3" key="1">
    <citation type="submission" date="2007-02" db="EMBL/GenBank/DDBJ databases">
        <authorList>
            <person name="DeShazer D."/>
            <person name="Woods D.E."/>
            <person name="Nierman W.C."/>
        </authorList>
    </citation>
    <scope>NUCLEOTIDE SEQUENCE [LARGE SCALE GENOMIC DNA]</scope>
    <source>
        <strain evidence="2 3">1106a</strain>
    </source>
</reference>
<evidence type="ECO:0000313" key="2">
    <source>
        <dbReference type="EMBL" id="ABN92095.1"/>
    </source>
</evidence>
<evidence type="ECO:0000256" key="1">
    <source>
        <dbReference type="SAM" id="MobiDB-lite"/>
    </source>
</evidence>
<proteinExistence type="predicted"/>
<dbReference type="KEGG" id="bpl:BURPS1106A_0128"/>
<sequence>MRARRRAELPPPATASRGRKRKTARRAPGRSIPPWPGLPWPGRDSIQPASARVTA</sequence>
<dbReference type="Proteomes" id="UP000006738">
    <property type="component" value="Chromosome I"/>
</dbReference>
<dbReference type="HOGENOM" id="CLU_3023186_0_0_4"/>
<dbReference type="AlphaFoldDB" id="A3NPZ3"/>